<evidence type="ECO:0000313" key="2">
    <source>
        <dbReference type="EMBL" id="MFC4622359.1"/>
    </source>
</evidence>
<reference evidence="3" key="1">
    <citation type="journal article" date="2019" name="Int. J. Syst. Evol. Microbiol.">
        <title>The Global Catalogue of Microorganisms (GCM) 10K type strain sequencing project: providing services to taxonomists for standard genome sequencing and annotation.</title>
        <authorList>
            <consortium name="The Broad Institute Genomics Platform"/>
            <consortium name="The Broad Institute Genome Sequencing Center for Infectious Disease"/>
            <person name="Wu L."/>
            <person name="Ma J."/>
        </authorList>
    </citation>
    <scope>NUCLEOTIDE SEQUENCE [LARGE SCALE GENOMIC DNA]</scope>
    <source>
        <strain evidence="3">JCM 11650</strain>
    </source>
</reference>
<proteinExistence type="predicted"/>
<dbReference type="Gene3D" id="1.10.150.650">
    <property type="match status" value="1"/>
</dbReference>
<comment type="caution">
    <text evidence="2">The sequence shown here is derived from an EMBL/GenBank/DDBJ whole genome shotgun (WGS) entry which is preliminary data.</text>
</comment>
<gene>
    <name evidence="2" type="ORF">ACFO3A_09040</name>
</gene>
<dbReference type="RefSeq" id="WP_377725806.1">
    <property type="nucleotide sequence ID" value="NZ_JBHSEW010000007.1"/>
</dbReference>
<organism evidence="2 3">
    <name type="scientific">Comamonas nitrativorans</name>
    <dbReference type="NCBI Taxonomy" id="108437"/>
    <lineage>
        <taxon>Bacteria</taxon>
        <taxon>Pseudomonadati</taxon>
        <taxon>Pseudomonadota</taxon>
        <taxon>Betaproteobacteria</taxon>
        <taxon>Burkholderiales</taxon>
        <taxon>Comamonadaceae</taxon>
        <taxon>Comamonas</taxon>
    </lineage>
</organism>
<dbReference type="Pfam" id="PF02811">
    <property type="entry name" value="PHP"/>
    <property type="match status" value="1"/>
</dbReference>
<accession>A0ABV9GXR7</accession>
<dbReference type="InterPro" id="IPR003141">
    <property type="entry name" value="Pol/His_phosphatase_N"/>
</dbReference>
<dbReference type="InterPro" id="IPR016195">
    <property type="entry name" value="Pol/histidinol_Pase-like"/>
</dbReference>
<evidence type="ECO:0000259" key="1">
    <source>
        <dbReference type="SMART" id="SM00481"/>
    </source>
</evidence>
<dbReference type="SUPFAM" id="SSF89550">
    <property type="entry name" value="PHP domain-like"/>
    <property type="match status" value="1"/>
</dbReference>
<dbReference type="Gene3D" id="3.20.20.140">
    <property type="entry name" value="Metal-dependent hydrolases"/>
    <property type="match status" value="1"/>
</dbReference>
<dbReference type="PANTHER" id="PTHR42924:SF3">
    <property type="entry name" value="POLYMERASE_HISTIDINOL PHOSPHATASE N-TERMINAL DOMAIN-CONTAINING PROTEIN"/>
    <property type="match status" value="1"/>
</dbReference>
<dbReference type="SMART" id="SM00481">
    <property type="entry name" value="POLIIIAc"/>
    <property type="match status" value="1"/>
</dbReference>
<evidence type="ECO:0000313" key="3">
    <source>
        <dbReference type="Proteomes" id="UP001595967"/>
    </source>
</evidence>
<dbReference type="PANTHER" id="PTHR42924">
    <property type="entry name" value="EXONUCLEASE"/>
    <property type="match status" value="1"/>
</dbReference>
<dbReference type="EMBL" id="JBHSEW010000007">
    <property type="protein sequence ID" value="MFC4622359.1"/>
    <property type="molecule type" value="Genomic_DNA"/>
</dbReference>
<dbReference type="CDD" id="cd07438">
    <property type="entry name" value="PHP_HisPPase_AMP"/>
    <property type="match status" value="1"/>
</dbReference>
<dbReference type="Proteomes" id="UP001595967">
    <property type="component" value="Unassembled WGS sequence"/>
</dbReference>
<keyword evidence="3" id="KW-1185">Reference proteome</keyword>
<feature type="domain" description="Polymerase/histidinol phosphatase N-terminal" evidence="1">
    <location>
        <begin position="8"/>
        <end position="73"/>
    </location>
</feature>
<protein>
    <submittedName>
        <fullName evidence="2">PHP domain-containing protein</fullName>
    </submittedName>
</protein>
<sequence length="285" mass="30587">MPLAYHRPDLHCHSRYSDGTLSPADLARQAHAQGVDLWALTDHDTLAGQTEARASTEALGLAWVSGVEVSAGFLGQTIHVVGLGVDVRHPGLEQLLAANRASRIPRAQAMAAGLTAQGIPNAYAGALHYAQDPAQLSRTHFARYLVEIGRCRSVAEVFRRYLTPGKPGYAPHQWASLSACVGQIRAAGGVAVLAHPARYKLPALQVQLLFDTFAEHGGQSIEVVTSAHTPAQVQQYAAVARERGWVASCGSDFHSPQESRCLLGALALLPGRLRPVWDLLGERIH</sequence>
<dbReference type="InterPro" id="IPR004013">
    <property type="entry name" value="PHP_dom"/>
</dbReference>
<dbReference type="InterPro" id="IPR052018">
    <property type="entry name" value="PHP_domain"/>
</dbReference>
<name>A0ABV9GXR7_9BURK</name>